<keyword evidence="2" id="KW-1185">Reference proteome</keyword>
<reference evidence="1" key="1">
    <citation type="submission" date="2022-04" db="EMBL/GenBank/DDBJ databases">
        <title>Genome of the entomopathogenic fungus Entomophthora muscae.</title>
        <authorList>
            <person name="Elya C."/>
            <person name="Lovett B.R."/>
            <person name="Lee E."/>
            <person name="Macias A.M."/>
            <person name="Hajek A.E."/>
            <person name="De Bivort B.L."/>
            <person name="Kasson M.T."/>
            <person name="De Fine Licht H.H."/>
            <person name="Stajich J.E."/>
        </authorList>
    </citation>
    <scope>NUCLEOTIDE SEQUENCE</scope>
    <source>
        <strain evidence="1">Berkeley</strain>
    </source>
</reference>
<gene>
    <name evidence="1" type="primary">COX11_2</name>
    <name evidence="1" type="ORF">DSO57_1016584</name>
</gene>
<name>A0ACC2TS99_9FUNG</name>
<protein>
    <submittedName>
        <fullName evidence="1">Cytochrome c oxidase assembly protein cox11, mitochondrial</fullName>
    </submittedName>
</protein>
<dbReference type="EMBL" id="QTSX02002197">
    <property type="protein sequence ID" value="KAJ9077459.1"/>
    <property type="molecule type" value="Genomic_DNA"/>
</dbReference>
<comment type="caution">
    <text evidence="1">The sequence shown here is derived from an EMBL/GenBank/DDBJ whole genome shotgun (WGS) entry which is preliminary data.</text>
</comment>
<accession>A0ACC2TS99</accession>
<proteinExistence type="predicted"/>
<dbReference type="Proteomes" id="UP001165960">
    <property type="component" value="Unassembled WGS sequence"/>
</dbReference>
<organism evidence="1 2">
    <name type="scientific">Entomophthora muscae</name>
    <dbReference type="NCBI Taxonomy" id="34485"/>
    <lineage>
        <taxon>Eukaryota</taxon>
        <taxon>Fungi</taxon>
        <taxon>Fungi incertae sedis</taxon>
        <taxon>Zoopagomycota</taxon>
        <taxon>Entomophthoromycotina</taxon>
        <taxon>Entomophthoromycetes</taxon>
        <taxon>Entomophthorales</taxon>
        <taxon>Entomophthoraceae</taxon>
        <taxon>Entomophthora</taxon>
    </lineage>
</organism>
<evidence type="ECO:0000313" key="1">
    <source>
        <dbReference type="EMBL" id="KAJ9077459.1"/>
    </source>
</evidence>
<evidence type="ECO:0000313" key="2">
    <source>
        <dbReference type="Proteomes" id="UP001165960"/>
    </source>
</evidence>
<sequence>MSFFLRNNIRPLSCLTDSFKCWRSSSQFTKDFLKQSSITSRNVLREVSTKEYQHRTYKAQNQGIVDTLLYTSSVILVFVGFTYSSVPLYRMFCAATGIGGTPKTHDSKFDASNIKPLEGGRKFRITFISNISDSLNWSFVPQQREVYVVPGESSLAFFTAKNLAEEDIIGVSTYNVVPQQAGQYFNKIQCFCFEEQKLRAGEEVDMPVFFFIDPEIVDDLVLKDINTIALSYTFFKAK</sequence>